<protein>
    <submittedName>
        <fullName evidence="5 6">phospholipase D/Transphosphatidylase</fullName>
    </submittedName>
</protein>
<gene>
    <name evidence="5" type="ordered locus">HacjB3_10805</name>
    <name evidence="6" type="ORF">C497_11862</name>
</gene>
<evidence type="ECO:0000259" key="4">
    <source>
        <dbReference type="PROSITE" id="PS50035"/>
    </source>
</evidence>
<dbReference type="RefSeq" id="WP_008416925.1">
    <property type="nucleotide sequence ID" value="NC_014297.1"/>
</dbReference>
<reference evidence="5 7" key="1">
    <citation type="journal article" date="2010" name="J. Bacteriol.">
        <title>Complete genome sequence of Halalkalicoccus jeotgali B3(T), an extremely halophilic archaeon.</title>
        <authorList>
            <person name="Roh S.W."/>
            <person name="Nam Y.D."/>
            <person name="Nam S.H."/>
            <person name="Choi S.H."/>
            <person name="Park H.S."/>
            <person name="Bae J.W."/>
        </authorList>
    </citation>
    <scope>NUCLEOTIDE SEQUENCE [LARGE SCALE GENOMIC DNA]</scope>
    <source>
        <strain evidence="5">B3</strain>
        <strain evidence="7">DSM 18796 / CECT 7217 / JCM 14584 / KCTC 4019 / B3</strain>
    </source>
</reference>
<organism evidence="5 7">
    <name type="scientific">Halalkalicoccus jeotgali (strain DSM 18796 / CECT 7217 / JCM 14584 / KCTC 4019 / B3)</name>
    <dbReference type="NCBI Taxonomy" id="795797"/>
    <lineage>
        <taxon>Archaea</taxon>
        <taxon>Methanobacteriati</taxon>
        <taxon>Methanobacteriota</taxon>
        <taxon>Stenosarchaea group</taxon>
        <taxon>Halobacteria</taxon>
        <taxon>Halobacteriales</taxon>
        <taxon>Halococcaceae</taxon>
        <taxon>Halalkalicoccus</taxon>
    </lineage>
</organism>
<reference evidence="6 8" key="2">
    <citation type="journal article" date="2014" name="PLoS Genet.">
        <title>Phylogenetically driven sequencing of extremely halophilic archaea reveals strategies for static and dynamic osmo-response.</title>
        <authorList>
            <person name="Becker E.A."/>
            <person name="Seitzer P.M."/>
            <person name="Tritt A."/>
            <person name="Larsen D."/>
            <person name="Krusor M."/>
            <person name="Yao A.I."/>
            <person name="Wu D."/>
            <person name="Madern D."/>
            <person name="Eisen J.A."/>
            <person name="Darling A.E."/>
            <person name="Facciotti M.T."/>
        </authorList>
    </citation>
    <scope>NUCLEOTIDE SEQUENCE [LARGE SCALE GENOMIC DNA]</scope>
    <source>
        <strain evidence="6">B3</strain>
        <strain evidence="8">DSM 18796 / CECT 7217 / JCM 14584 / KCTC 4019 / B3</strain>
    </source>
</reference>
<evidence type="ECO:0000313" key="6">
    <source>
        <dbReference type="EMBL" id="ELY36047.1"/>
    </source>
</evidence>
<dbReference type="InterPro" id="IPR001736">
    <property type="entry name" value="PLipase_D/transphosphatidylase"/>
</dbReference>
<dbReference type="Pfam" id="PF13091">
    <property type="entry name" value="PLDc_2"/>
    <property type="match status" value="2"/>
</dbReference>
<dbReference type="Proteomes" id="UP000011645">
    <property type="component" value="Unassembled WGS sequence"/>
</dbReference>
<dbReference type="PROSITE" id="PS51257">
    <property type="entry name" value="PROKAR_LIPOPROTEIN"/>
    <property type="match status" value="1"/>
</dbReference>
<name>D8J4S7_HALJB</name>
<accession>D8J4S7</accession>
<dbReference type="EMBL" id="CP002062">
    <property type="protein sequence ID" value="ADJ15544.1"/>
    <property type="molecule type" value="Genomic_DNA"/>
</dbReference>
<keyword evidence="8" id="KW-1185">Reference proteome</keyword>
<dbReference type="SMART" id="SM00155">
    <property type="entry name" value="PLDc"/>
    <property type="match status" value="2"/>
</dbReference>
<keyword evidence="1" id="KW-0378">Hydrolase</keyword>
<evidence type="ECO:0000256" key="3">
    <source>
        <dbReference type="ARBA" id="ARBA00023098"/>
    </source>
</evidence>
<dbReference type="SUPFAM" id="SSF56024">
    <property type="entry name" value="Phospholipase D/nuclease"/>
    <property type="match status" value="2"/>
</dbReference>
<dbReference type="InterPro" id="IPR051406">
    <property type="entry name" value="PLD_domain"/>
</dbReference>
<keyword evidence="3" id="KW-0443">Lipid metabolism</keyword>
<dbReference type="PANTHER" id="PTHR43856:SF1">
    <property type="entry name" value="MITOCHONDRIAL CARDIOLIPIN HYDROLASE"/>
    <property type="match status" value="1"/>
</dbReference>
<dbReference type="eggNOG" id="arCOG02039">
    <property type="taxonomic scope" value="Archaea"/>
</dbReference>
<feature type="domain" description="PLD phosphodiesterase" evidence="4">
    <location>
        <begin position="441"/>
        <end position="468"/>
    </location>
</feature>
<dbReference type="GeneID" id="9419971"/>
<dbReference type="HOGENOM" id="CLU_026762_0_0_2"/>
<evidence type="ECO:0000313" key="5">
    <source>
        <dbReference type="EMBL" id="ADJ15544.1"/>
    </source>
</evidence>
<dbReference type="PATRIC" id="fig|795797.18.peg.2160"/>
<dbReference type="Proteomes" id="UP000000390">
    <property type="component" value="Chromosome"/>
</dbReference>
<evidence type="ECO:0000256" key="1">
    <source>
        <dbReference type="ARBA" id="ARBA00022801"/>
    </source>
</evidence>
<dbReference type="AlphaFoldDB" id="D8J4S7"/>
<dbReference type="STRING" id="795797.HacjB3_10805"/>
<sequence>MSRSYVALFGCVLLIACLGTGSAAGAPTGASIVEIYPNTHHPDNAGEYVVVAFPAESDLAAFSLADGETSTPLGTETVSGTVAFSRTPETTREMVEYPVYELPERFEMAQSGETIRLRRNSEPVDEATYERAPDGERWILADDGWEWRPRGATEFDARDLPAERATAFSLPDSPETPIETLRDADERLYLAGYSFHSERALESLIAAHERGVEVRVLVDGTPVGGQSKAEAAALDRLSAAGVEVRVFEGSARRYRYHHPKYAVVDDRALVMTENWKPAGTGGESSRGWGVVVEGEAVATELAAVFEADAGWEDTAPWDRSLAGTLVEADPPDGEFADRFEPTTAEVESVRVVTAPDNAEVETLSLLSEAEESIRIQQPTIARDHAFLEAAVDAAKRGVEVRILLDSSWYVEEENRELVRWLEDQAEAGGLPIEARLVDSERFEKLHAKGVVVDDHTAMVGSLNWNANSVENNREVALIVESEAIAGHFATVFETDWEDGGGGRPSLPVGLGLGVAAATGGAVLVGSRVLRFD</sequence>
<dbReference type="Gene3D" id="3.30.870.10">
    <property type="entry name" value="Endonuclease Chain A"/>
    <property type="match status" value="2"/>
</dbReference>
<evidence type="ECO:0000256" key="2">
    <source>
        <dbReference type="ARBA" id="ARBA00022963"/>
    </source>
</evidence>
<evidence type="ECO:0000313" key="8">
    <source>
        <dbReference type="Proteomes" id="UP000011645"/>
    </source>
</evidence>
<dbReference type="PROSITE" id="PS50035">
    <property type="entry name" value="PLD"/>
    <property type="match status" value="1"/>
</dbReference>
<dbReference type="EMBL" id="AOHV01000030">
    <property type="protein sequence ID" value="ELY36047.1"/>
    <property type="molecule type" value="Genomic_DNA"/>
</dbReference>
<dbReference type="PANTHER" id="PTHR43856">
    <property type="entry name" value="CARDIOLIPIN HYDROLASE"/>
    <property type="match status" value="1"/>
</dbReference>
<dbReference type="KEGG" id="hje:HacjB3_10805"/>
<dbReference type="OrthoDB" id="31343at2157"/>
<evidence type="ECO:0000313" key="7">
    <source>
        <dbReference type="Proteomes" id="UP000000390"/>
    </source>
</evidence>
<keyword evidence="2" id="KW-0442">Lipid degradation</keyword>
<dbReference type="GO" id="GO:0016891">
    <property type="term" value="F:RNA endonuclease activity producing 5'-phosphomonoesters, hydrolytic mechanism"/>
    <property type="evidence" value="ECO:0007669"/>
    <property type="project" value="TreeGrafter"/>
</dbReference>
<dbReference type="GO" id="GO:0016042">
    <property type="term" value="P:lipid catabolic process"/>
    <property type="evidence" value="ECO:0007669"/>
    <property type="project" value="UniProtKB-KW"/>
</dbReference>
<dbReference type="InterPro" id="IPR025202">
    <property type="entry name" value="PLD-like_dom"/>
</dbReference>
<dbReference type="CDD" id="cd09128">
    <property type="entry name" value="PLDc_unchar1_2"/>
    <property type="match status" value="1"/>
</dbReference>
<proteinExistence type="predicted"/>